<sequence>MYRRSNFIIVIMVMFFVGCSCNKPTEVILPTYDSRNVSRNASNSYSGTLCVGADGTVHVVWSDDATGQLKTYYACKTAGGSWSVAVNISGSTTNACSAPQIAIDQFGNLHVVWDELGSVPGSHAMYTNKPVGGSWVVPIDISSPTTVDGSLPQIGIDGTGKVYVIYDGGGGVLFFTIRELSELWSTPIEFQRPFGNPSLAVSNDGQMHVVYENNLHGIMYMHRTSAGAWDSAVDVSRMPAQYCSIADIEVDDAGNVYAAWTDRTASEVYFSKKVIGDTAWSQPLNVSSSSAGSWIPRVVVGSDYIVHFIWAEDIAPGYGDIFYKKELIDSSWTNVINISNTAGDSRISGFVIDGNNKLHVLWTEVPDNEVYYDIYPK</sequence>
<evidence type="ECO:0000256" key="1">
    <source>
        <dbReference type="SAM" id="SignalP"/>
    </source>
</evidence>
<dbReference type="EMBL" id="MFFM01000047">
    <property type="protein sequence ID" value="OGF08458.1"/>
    <property type="molecule type" value="Genomic_DNA"/>
</dbReference>
<dbReference type="PROSITE" id="PS51257">
    <property type="entry name" value="PROKAR_LIPOPROTEIN"/>
    <property type="match status" value="1"/>
</dbReference>
<keyword evidence="1" id="KW-0732">Signal</keyword>
<gene>
    <name evidence="2" type="ORF">A2024_07065</name>
</gene>
<evidence type="ECO:0000313" key="3">
    <source>
        <dbReference type="Proteomes" id="UP000177230"/>
    </source>
</evidence>
<dbReference type="AlphaFoldDB" id="A0A1F5R1W0"/>
<name>A0A1F5R1W0_9BACT</name>
<comment type="caution">
    <text evidence="2">The sequence shown here is derived from an EMBL/GenBank/DDBJ whole genome shotgun (WGS) entry which is preliminary data.</text>
</comment>
<dbReference type="Proteomes" id="UP000177230">
    <property type="component" value="Unassembled WGS sequence"/>
</dbReference>
<accession>A0A1F5R1W0</accession>
<evidence type="ECO:0000313" key="2">
    <source>
        <dbReference type="EMBL" id="OGF08458.1"/>
    </source>
</evidence>
<protein>
    <submittedName>
        <fullName evidence="2">Uncharacterized protein</fullName>
    </submittedName>
</protein>
<feature type="signal peptide" evidence="1">
    <location>
        <begin position="1"/>
        <end position="22"/>
    </location>
</feature>
<reference evidence="2 3" key="1">
    <citation type="journal article" date="2016" name="Nat. Commun.">
        <title>Thousands of microbial genomes shed light on interconnected biogeochemical processes in an aquifer system.</title>
        <authorList>
            <person name="Anantharaman K."/>
            <person name="Brown C.T."/>
            <person name="Hug L.A."/>
            <person name="Sharon I."/>
            <person name="Castelle C.J."/>
            <person name="Probst A.J."/>
            <person name="Thomas B.C."/>
            <person name="Singh A."/>
            <person name="Wilkins M.J."/>
            <person name="Karaoz U."/>
            <person name="Brodie E.L."/>
            <person name="Williams K.H."/>
            <person name="Hubbard S.S."/>
            <person name="Banfield J.F."/>
        </authorList>
    </citation>
    <scope>NUCLEOTIDE SEQUENCE [LARGE SCALE GENOMIC DNA]</scope>
</reference>
<dbReference type="SUPFAM" id="SSF89372">
    <property type="entry name" value="Fucose-specific lectin"/>
    <property type="match status" value="1"/>
</dbReference>
<organism evidence="2 3">
    <name type="scientific">Candidatus Edwardsbacteria bacterium GWF2_54_11</name>
    <dbReference type="NCBI Taxonomy" id="1817851"/>
    <lineage>
        <taxon>Bacteria</taxon>
        <taxon>Candidatus Edwardsiibacteriota</taxon>
    </lineage>
</organism>
<proteinExistence type="predicted"/>
<feature type="chain" id="PRO_5009520542" evidence="1">
    <location>
        <begin position="23"/>
        <end position="377"/>
    </location>
</feature>